<comment type="caution">
    <text evidence="7">The sequence shown here is derived from an EMBL/GenBank/DDBJ whole genome shotgun (WGS) entry which is preliminary data.</text>
</comment>
<dbReference type="Pfam" id="PF00155">
    <property type="entry name" value="Aminotran_1_2"/>
    <property type="match status" value="1"/>
</dbReference>
<dbReference type="InterPro" id="IPR004838">
    <property type="entry name" value="NHTrfase_class1_PyrdxlP-BS"/>
</dbReference>
<accession>A0A0W8FM31</accession>
<dbReference type="InterPro" id="IPR004839">
    <property type="entry name" value="Aminotransferase_I/II_large"/>
</dbReference>
<dbReference type="EMBL" id="LNQE01000997">
    <property type="protein sequence ID" value="KUG21990.1"/>
    <property type="molecule type" value="Genomic_DNA"/>
</dbReference>
<sequence length="381" mass="43488">MISKRAESFTSFIVMDVMAKTEELERKGEHVIHLEVGEPDFPTPKVITKAATQALHDNKIRYTHALGLLELRQAICDFYFEEYSVNITPDQILVSTGTSPALLFAMLAILDHGDEVIISNPRYPCYQNFILAAGGKVKEVKTYPEEGFQYRPKDIKKKLSAKTKAILINSPSNPTGIVMSEEQLQNVAQFDKQYIISDEIYHGLVYKDRAHSILEFTDKAFVINGFSKLYAMTGWRLGFCIFPKQFSQVMQRIHQNFMISANGFIQWAGIAALTKAKKDVAKMVKTYDERRRYMLERLQDMGFVIHVEPTGAFYVFADARRFCKDSYKEAFRITAQAKVGVSPGIDFGSGSEGFLRFSYANSLENIKEGLDRIERYLLQYF</sequence>
<dbReference type="GO" id="GO:0004069">
    <property type="term" value="F:L-aspartate:2-oxoglutarate aminotransferase activity"/>
    <property type="evidence" value="ECO:0007669"/>
    <property type="project" value="UniProtKB-EC"/>
</dbReference>
<evidence type="ECO:0000256" key="4">
    <source>
        <dbReference type="ARBA" id="ARBA00022679"/>
    </source>
</evidence>
<dbReference type="PANTHER" id="PTHR46383:SF2">
    <property type="entry name" value="AMINOTRANSFERASE"/>
    <property type="match status" value="1"/>
</dbReference>
<evidence type="ECO:0000313" key="7">
    <source>
        <dbReference type="EMBL" id="KUG21990.1"/>
    </source>
</evidence>
<reference evidence="7" key="1">
    <citation type="journal article" date="2015" name="Proc. Natl. Acad. Sci. U.S.A.">
        <title>Networks of energetic and metabolic interactions define dynamics in microbial communities.</title>
        <authorList>
            <person name="Embree M."/>
            <person name="Liu J.K."/>
            <person name="Al-Bassam M.M."/>
            <person name="Zengler K."/>
        </authorList>
    </citation>
    <scope>NUCLEOTIDE SEQUENCE</scope>
</reference>
<dbReference type="EC" id="2.6.1.1" evidence="7"/>
<proteinExistence type="inferred from homology"/>
<evidence type="ECO:0000256" key="3">
    <source>
        <dbReference type="ARBA" id="ARBA00022576"/>
    </source>
</evidence>
<evidence type="ECO:0000256" key="1">
    <source>
        <dbReference type="ARBA" id="ARBA00001933"/>
    </source>
</evidence>
<dbReference type="PROSITE" id="PS00105">
    <property type="entry name" value="AA_TRANSFER_CLASS_1"/>
    <property type="match status" value="1"/>
</dbReference>
<dbReference type="Gene3D" id="3.90.1150.10">
    <property type="entry name" value="Aspartate Aminotransferase, domain 1"/>
    <property type="match status" value="1"/>
</dbReference>
<evidence type="ECO:0000259" key="6">
    <source>
        <dbReference type="Pfam" id="PF00155"/>
    </source>
</evidence>
<dbReference type="InterPro" id="IPR015421">
    <property type="entry name" value="PyrdxlP-dep_Trfase_major"/>
</dbReference>
<keyword evidence="4 7" id="KW-0808">Transferase</keyword>
<dbReference type="GO" id="GO:0006520">
    <property type="term" value="P:amino acid metabolic process"/>
    <property type="evidence" value="ECO:0007669"/>
    <property type="project" value="InterPro"/>
</dbReference>
<keyword evidence="3 7" id="KW-0032">Aminotransferase</keyword>
<dbReference type="CDD" id="cd00609">
    <property type="entry name" value="AAT_like"/>
    <property type="match status" value="1"/>
</dbReference>
<evidence type="ECO:0000256" key="2">
    <source>
        <dbReference type="ARBA" id="ARBA00007441"/>
    </source>
</evidence>
<organism evidence="7">
    <name type="scientific">hydrocarbon metagenome</name>
    <dbReference type="NCBI Taxonomy" id="938273"/>
    <lineage>
        <taxon>unclassified sequences</taxon>
        <taxon>metagenomes</taxon>
        <taxon>ecological metagenomes</taxon>
    </lineage>
</organism>
<dbReference type="InterPro" id="IPR015424">
    <property type="entry name" value="PyrdxlP-dep_Trfase"/>
</dbReference>
<dbReference type="PANTHER" id="PTHR46383">
    <property type="entry name" value="ASPARTATE AMINOTRANSFERASE"/>
    <property type="match status" value="1"/>
</dbReference>
<feature type="domain" description="Aminotransferase class I/classII large" evidence="6">
    <location>
        <begin position="30"/>
        <end position="373"/>
    </location>
</feature>
<dbReference type="InterPro" id="IPR015422">
    <property type="entry name" value="PyrdxlP-dep_Trfase_small"/>
</dbReference>
<evidence type="ECO:0000256" key="5">
    <source>
        <dbReference type="ARBA" id="ARBA00022898"/>
    </source>
</evidence>
<dbReference type="AlphaFoldDB" id="A0A0W8FM31"/>
<dbReference type="SUPFAM" id="SSF53383">
    <property type="entry name" value="PLP-dependent transferases"/>
    <property type="match status" value="1"/>
</dbReference>
<gene>
    <name evidence="7" type="ORF">ASZ90_008235</name>
</gene>
<dbReference type="InterPro" id="IPR050596">
    <property type="entry name" value="AspAT/PAT-like"/>
</dbReference>
<dbReference type="Gene3D" id="3.40.640.10">
    <property type="entry name" value="Type I PLP-dependent aspartate aminotransferase-like (Major domain)"/>
    <property type="match status" value="1"/>
</dbReference>
<comment type="similarity">
    <text evidence="2">Belongs to the class-I pyridoxal-phosphate-dependent aminotransferase family.</text>
</comment>
<name>A0A0W8FM31_9ZZZZ</name>
<comment type="cofactor">
    <cofactor evidence="1">
        <name>pyridoxal 5'-phosphate</name>
        <dbReference type="ChEBI" id="CHEBI:597326"/>
    </cofactor>
</comment>
<keyword evidence="5" id="KW-0663">Pyridoxal phosphate</keyword>
<protein>
    <submittedName>
        <fullName evidence="7">Aspartate aminotransferase</fullName>
        <ecNumber evidence="7">2.6.1.1</ecNumber>
    </submittedName>
</protein>
<dbReference type="GO" id="GO:0030170">
    <property type="term" value="F:pyridoxal phosphate binding"/>
    <property type="evidence" value="ECO:0007669"/>
    <property type="project" value="InterPro"/>
</dbReference>